<dbReference type="SUPFAM" id="SSF53448">
    <property type="entry name" value="Nucleotide-diphospho-sugar transferases"/>
    <property type="match status" value="1"/>
</dbReference>
<dbReference type="InterPro" id="IPR029044">
    <property type="entry name" value="Nucleotide-diphossugar_trans"/>
</dbReference>
<dbReference type="Pfam" id="PF13704">
    <property type="entry name" value="Glyco_tranf_2_4"/>
    <property type="match status" value="1"/>
</dbReference>
<evidence type="ECO:0000313" key="1">
    <source>
        <dbReference type="EMBL" id="VAX25341.1"/>
    </source>
</evidence>
<gene>
    <name evidence="1" type="ORF">MNBD_NITROSPINAE03-1282</name>
</gene>
<dbReference type="EMBL" id="UOGB01000327">
    <property type="protein sequence ID" value="VAX25341.1"/>
    <property type="molecule type" value="Genomic_DNA"/>
</dbReference>
<protein>
    <submittedName>
        <fullName evidence="1">Uncharacterized protein</fullName>
    </submittedName>
</protein>
<proteinExistence type="predicted"/>
<dbReference type="AlphaFoldDB" id="A0A3B1CFK2"/>
<name>A0A3B1CFK2_9ZZZZ</name>
<dbReference type="CDD" id="cd00761">
    <property type="entry name" value="Glyco_tranf_GTA_type"/>
    <property type="match status" value="1"/>
</dbReference>
<accession>A0A3B1CFK2</accession>
<organism evidence="1">
    <name type="scientific">hydrothermal vent metagenome</name>
    <dbReference type="NCBI Taxonomy" id="652676"/>
    <lineage>
        <taxon>unclassified sequences</taxon>
        <taxon>metagenomes</taxon>
        <taxon>ecological metagenomes</taxon>
    </lineage>
</organism>
<sequence length="646" mass="72370">MRIIGVSVIKNESDILETFVRHNLGYLDALVVLENKSSDKSRQILARLALEGLPLIILDDPEIAHKQSEKLTGLIKKVSAIYNPDWIIPLDADEFLNPDKGETMQSVLADLPEGSVGQMGWRTYVPTASDDPEQADIIKRIRNRRAVESPQYYKVIIPKSVFNEKPFIVDYGNHAVRFENGTYPLEHYILNTLRLAHFPLRSSEQILTKAFVSWLANLSYDDRTIDGWHKQSLYERFVKNIPLKSEELERAAINYAADKGVENSLVEDRVKQIASYELKYTDLMTFHPMASVASMSEDLAGRLREATAQNNEDPGQEYSGAKILSSVEHIEQQSLDVSPLRYLFDMFNPESALDVGFGGAGLDKFREWGATDVKAIGLIDVGGGVRGPDTPSVENVEPSFDLGRKFDLVICSELVNMIEPERGKALIKSLSRHAGKLIFFTASQPGQPGEANMNLQTPDYWIDEWAKEGYRPLVFQTLALRMLSNFSWLKHNSLLLAPEAVAGSLKAFDSFGLDELKRNNADPKEWSPQKPGVYETTLMGKQADETLAQQPDQVLAGTDRELKRILLKRAKVNFDLGNIEESVSDTSVALAITLKLREPLEESVVEFLNSQAKLAEERNDKKTISRIVSIMEKLRAAASEIAKKSS</sequence>
<reference evidence="1" key="1">
    <citation type="submission" date="2018-06" db="EMBL/GenBank/DDBJ databases">
        <authorList>
            <person name="Zhirakovskaya E."/>
        </authorList>
    </citation>
    <scope>NUCLEOTIDE SEQUENCE</scope>
</reference>